<dbReference type="InterPro" id="IPR052897">
    <property type="entry name" value="Sec-Metab_Biosynth_Hydrolase"/>
</dbReference>
<dbReference type="KEGG" id="nod:FOH10_20075"/>
<dbReference type="InterPro" id="IPR000073">
    <property type="entry name" value="AB_hydrolase_1"/>
</dbReference>
<dbReference type="GO" id="GO:0016787">
    <property type="term" value="F:hydrolase activity"/>
    <property type="evidence" value="ECO:0007669"/>
    <property type="project" value="UniProtKB-KW"/>
</dbReference>
<dbReference type="Pfam" id="PF12697">
    <property type="entry name" value="Abhydrolase_6"/>
    <property type="match status" value="1"/>
</dbReference>
<dbReference type="SUPFAM" id="SSF53474">
    <property type="entry name" value="alpha/beta-Hydrolases"/>
    <property type="match status" value="1"/>
</dbReference>
<dbReference type="Proteomes" id="UP000317039">
    <property type="component" value="Chromosome"/>
</dbReference>
<dbReference type="EMBL" id="CP041695">
    <property type="protein sequence ID" value="QDP80666.1"/>
    <property type="molecule type" value="Genomic_DNA"/>
</dbReference>
<sequence>MTDHPNVLLVHGAWADASSWAPVIELLHRDGFGTVVASQLTLRTFADDVATVARDLDLLAGPTIVAGHSYGGAVISQAAAGRADVTGLVYVAAYAPKAGQSAFAINQEFGAASQGAADLVNIGADDAPDLVLDRARFHADFCADLPATQAAVLAAVQKPTSVLSLAGAGAAVPAWETLRANTWYQISAEDKMIQPELQRQLAAQVADDERIVTLPAAHASMLSRPAEIAGLIEKAAHNS</sequence>
<protein>
    <submittedName>
        <fullName evidence="2">Alpha/beta hydrolase</fullName>
    </submittedName>
</protein>
<organism evidence="2 3">
    <name type="scientific">Nocardia otitidiscaviarum</name>
    <dbReference type="NCBI Taxonomy" id="1823"/>
    <lineage>
        <taxon>Bacteria</taxon>
        <taxon>Bacillati</taxon>
        <taxon>Actinomycetota</taxon>
        <taxon>Actinomycetes</taxon>
        <taxon>Mycobacteriales</taxon>
        <taxon>Nocardiaceae</taxon>
        <taxon>Nocardia</taxon>
    </lineage>
</organism>
<dbReference type="GeneID" id="80334659"/>
<feature type="domain" description="AB hydrolase-1" evidence="1">
    <location>
        <begin position="7"/>
        <end position="229"/>
    </location>
</feature>
<dbReference type="Gene3D" id="3.40.50.1820">
    <property type="entry name" value="alpha/beta hydrolase"/>
    <property type="match status" value="1"/>
</dbReference>
<name>A0A516NP35_9NOCA</name>
<proteinExistence type="predicted"/>
<gene>
    <name evidence="2" type="ORF">FOH10_20075</name>
</gene>
<evidence type="ECO:0000259" key="1">
    <source>
        <dbReference type="Pfam" id="PF12697"/>
    </source>
</evidence>
<keyword evidence="2" id="KW-0378">Hydrolase</keyword>
<dbReference type="InterPro" id="IPR029058">
    <property type="entry name" value="AB_hydrolase_fold"/>
</dbReference>
<reference evidence="2 3" key="1">
    <citation type="submission" date="2019-07" db="EMBL/GenBank/DDBJ databases">
        <title>Complete Genome Sequence and Methylome Analysis of Nocardia otitidis-caviarum NEB252.</title>
        <authorList>
            <person name="Fomenkov A."/>
            <person name="Anton B.P."/>
            <person name="Vincze T."/>
            <person name="Roberts R.J."/>
        </authorList>
    </citation>
    <scope>NUCLEOTIDE SEQUENCE [LARGE SCALE GENOMIC DNA]</scope>
    <source>
        <strain evidence="2 3">NEB252</strain>
    </source>
</reference>
<evidence type="ECO:0000313" key="2">
    <source>
        <dbReference type="EMBL" id="QDP80666.1"/>
    </source>
</evidence>
<accession>A0A516NP35</accession>
<dbReference type="RefSeq" id="WP_143981898.1">
    <property type="nucleotide sequence ID" value="NZ_CP041695.1"/>
</dbReference>
<dbReference type="AlphaFoldDB" id="A0A516NP35"/>
<evidence type="ECO:0000313" key="3">
    <source>
        <dbReference type="Proteomes" id="UP000317039"/>
    </source>
</evidence>
<dbReference type="PANTHER" id="PTHR37017:SF11">
    <property type="entry name" value="ESTERASE_LIPASE_THIOESTERASE DOMAIN-CONTAINING PROTEIN"/>
    <property type="match status" value="1"/>
</dbReference>
<dbReference type="PANTHER" id="PTHR37017">
    <property type="entry name" value="AB HYDROLASE-1 DOMAIN-CONTAINING PROTEIN-RELATED"/>
    <property type="match status" value="1"/>
</dbReference>